<evidence type="ECO:0000256" key="2">
    <source>
        <dbReference type="ARBA" id="ARBA00012438"/>
    </source>
</evidence>
<dbReference type="AlphaFoldDB" id="A0A545ALF2"/>
<keyword evidence="3" id="KW-0808">Transferase</keyword>
<feature type="transmembrane region" description="Helical" evidence="6">
    <location>
        <begin position="124"/>
        <end position="144"/>
    </location>
</feature>
<dbReference type="EC" id="2.7.13.3" evidence="2"/>
<dbReference type="GO" id="GO:0000160">
    <property type="term" value="P:phosphorelay signal transduction system"/>
    <property type="evidence" value="ECO:0007669"/>
    <property type="project" value="UniProtKB-KW"/>
</dbReference>
<keyword evidence="5" id="KW-0902">Two-component regulatory system</keyword>
<evidence type="ECO:0000256" key="1">
    <source>
        <dbReference type="ARBA" id="ARBA00000085"/>
    </source>
</evidence>
<keyword evidence="9" id="KW-1185">Reference proteome</keyword>
<accession>A0A545ALF2</accession>
<feature type="transmembrane region" description="Helical" evidence="6">
    <location>
        <begin position="66"/>
        <end position="84"/>
    </location>
</feature>
<keyword evidence="4" id="KW-0418">Kinase</keyword>
<evidence type="ECO:0000313" key="8">
    <source>
        <dbReference type="EMBL" id="TQS42143.1"/>
    </source>
</evidence>
<evidence type="ECO:0000313" key="9">
    <source>
        <dbReference type="Proteomes" id="UP000317982"/>
    </source>
</evidence>
<feature type="transmembrane region" description="Helical" evidence="6">
    <location>
        <begin position="237"/>
        <end position="259"/>
    </location>
</feature>
<evidence type="ECO:0000259" key="7">
    <source>
        <dbReference type="Pfam" id="PF02518"/>
    </source>
</evidence>
<dbReference type="PANTHER" id="PTHR24421:SF10">
    <property type="entry name" value="NITRATE_NITRITE SENSOR PROTEIN NARQ"/>
    <property type="match status" value="1"/>
</dbReference>
<sequence length="593" mass="63107">MPRLLFFRHEAVRAVLCALASAALVLYFGAPYWRDHPVHGAVASLACGGFAASGALLATGGRRRRLTGWLLLAAAFCWPLAWLVSRDSGLGPSISFFGLYGFFVLFGTAILSYPAGRLRGRADWAWVIAAAITLVGGEVVFQIFTEPEWAGLPPTVTWPSGPPIRAVWDVGTRLQAAGQIVLALWFAGLLWRRSRWLSNLDRRIAIPVQVTAAALGLIPSIQAAVDPSTWTDLEQLQSFYFTEGVIALVVAVALVSGALRDRWWELSAPHRVVRITSSGTSVATVRIALADALRDGSLRLYFWAPSEDGWVDVRGRPALPGHTTAVEGDDERWRIAISGGQHPLAIVDVDGSLRRRPLLVDAVLRAGGQALLTAQLQAAASANLAQILAARARLEEKRLAERQRLEQELHDGAQRRLGDLARRLEGLTGDASDPAVGSVAGECRDEVLATVGELDALAHGLLPAALREKGLHGALAAVAARLGLTVRLLVVPGRYPAAIEATLYFAVCEGLTNVAKYAPGASVRVEVTLADHWLRAVVVDDGPGGAHPKPGGGLAGIERRARVLSGRATVESRPGAGTRLAVALPLDTALVAS</sequence>
<proteinExistence type="predicted"/>
<feature type="transmembrane region" description="Helical" evidence="6">
    <location>
        <begin position="174"/>
        <end position="192"/>
    </location>
</feature>
<dbReference type="PANTHER" id="PTHR24421">
    <property type="entry name" value="NITRATE/NITRITE SENSOR PROTEIN NARX-RELATED"/>
    <property type="match status" value="1"/>
</dbReference>
<comment type="caution">
    <text evidence="8">The sequence shown here is derived from an EMBL/GenBank/DDBJ whole genome shotgun (WGS) entry which is preliminary data.</text>
</comment>
<keyword evidence="6" id="KW-0812">Transmembrane</keyword>
<dbReference type="InParanoid" id="A0A545ALF2"/>
<dbReference type="InterPro" id="IPR050482">
    <property type="entry name" value="Sensor_HK_TwoCompSys"/>
</dbReference>
<dbReference type="InterPro" id="IPR003594">
    <property type="entry name" value="HATPase_dom"/>
</dbReference>
<keyword evidence="6" id="KW-0472">Membrane</keyword>
<dbReference type="EMBL" id="VIRS01000020">
    <property type="protein sequence ID" value="TQS42143.1"/>
    <property type="molecule type" value="Genomic_DNA"/>
</dbReference>
<protein>
    <recommendedName>
        <fullName evidence="2">histidine kinase</fullName>
        <ecNumber evidence="2">2.7.13.3</ecNumber>
    </recommendedName>
</protein>
<feature type="domain" description="Histidine kinase/HSP90-like ATPase" evidence="7">
    <location>
        <begin position="501"/>
        <end position="587"/>
    </location>
</feature>
<feature type="transmembrane region" description="Helical" evidence="6">
    <location>
        <begin position="90"/>
        <end position="112"/>
    </location>
</feature>
<dbReference type="CDD" id="cd16917">
    <property type="entry name" value="HATPase_UhpB-NarQ-NarX-like"/>
    <property type="match status" value="1"/>
</dbReference>
<gene>
    <name evidence="8" type="ORF">FL583_26520</name>
</gene>
<dbReference type="Gene3D" id="3.30.565.10">
    <property type="entry name" value="Histidine kinase-like ATPase, C-terminal domain"/>
    <property type="match status" value="1"/>
</dbReference>
<reference evidence="8 9" key="1">
    <citation type="submission" date="2019-07" db="EMBL/GenBank/DDBJ databases">
        <title>Cryptosporangium phraense sp. nov., isolated from plant litter.</title>
        <authorList>
            <person name="Suriyachadkun C."/>
        </authorList>
    </citation>
    <scope>NUCLEOTIDE SEQUENCE [LARGE SCALE GENOMIC DNA]</scope>
    <source>
        <strain evidence="8 9">A-T 5661</strain>
    </source>
</reference>
<dbReference type="Proteomes" id="UP000317982">
    <property type="component" value="Unassembled WGS sequence"/>
</dbReference>
<evidence type="ECO:0000256" key="3">
    <source>
        <dbReference type="ARBA" id="ARBA00022679"/>
    </source>
</evidence>
<dbReference type="Pfam" id="PF02518">
    <property type="entry name" value="HATPase_c"/>
    <property type="match status" value="1"/>
</dbReference>
<dbReference type="RefSeq" id="WP_142707543.1">
    <property type="nucleotide sequence ID" value="NZ_VIRS01000020.1"/>
</dbReference>
<feature type="transmembrane region" description="Helical" evidence="6">
    <location>
        <begin position="39"/>
        <end position="59"/>
    </location>
</feature>
<dbReference type="SUPFAM" id="SSF55874">
    <property type="entry name" value="ATPase domain of HSP90 chaperone/DNA topoisomerase II/histidine kinase"/>
    <property type="match status" value="1"/>
</dbReference>
<comment type="catalytic activity">
    <reaction evidence="1">
        <text>ATP + protein L-histidine = ADP + protein N-phospho-L-histidine.</text>
        <dbReference type="EC" id="2.7.13.3"/>
    </reaction>
</comment>
<organism evidence="8 9">
    <name type="scientific">Cryptosporangium phraense</name>
    <dbReference type="NCBI Taxonomy" id="2593070"/>
    <lineage>
        <taxon>Bacteria</taxon>
        <taxon>Bacillati</taxon>
        <taxon>Actinomycetota</taxon>
        <taxon>Actinomycetes</taxon>
        <taxon>Cryptosporangiales</taxon>
        <taxon>Cryptosporangiaceae</taxon>
        <taxon>Cryptosporangium</taxon>
    </lineage>
</organism>
<feature type="transmembrane region" description="Helical" evidence="6">
    <location>
        <begin position="12"/>
        <end position="33"/>
    </location>
</feature>
<dbReference type="GO" id="GO:0004673">
    <property type="term" value="F:protein histidine kinase activity"/>
    <property type="evidence" value="ECO:0007669"/>
    <property type="project" value="UniProtKB-EC"/>
</dbReference>
<evidence type="ECO:0000256" key="5">
    <source>
        <dbReference type="ARBA" id="ARBA00023012"/>
    </source>
</evidence>
<dbReference type="InterPro" id="IPR036890">
    <property type="entry name" value="HATPase_C_sf"/>
</dbReference>
<name>A0A545ALF2_9ACTN</name>
<dbReference type="OrthoDB" id="5180096at2"/>
<feature type="transmembrane region" description="Helical" evidence="6">
    <location>
        <begin position="204"/>
        <end position="225"/>
    </location>
</feature>
<keyword evidence="6" id="KW-1133">Transmembrane helix</keyword>
<evidence type="ECO:0000256" key="6">
    <source>
        <dbReference type="SAM" id="Phobius"/>
    </source>
</evidence>
<evidence type="ECO:0000256" key="4">
    <source>
        <dbReference type="ARBA" id="ARBA00022777"/>
    </source>
</evidence>